<evidence type="ECO:0000256" key="3">
    <source>
        <dbReference type="SAM" id="SignalP"/>
    </source>
</evidence>
<accession>A0A4U5V7Y3</accession>
<keyword evidence="2" id="KW-0472">Membrane</keyword>
<evidence type="ECO:0000256" key="1">
    <source>
        <dbReference type="SAM" id="MobiDB-lite"/>
    </source>
</evidence>
<feature type="compositionally biased region" description="Low complexity" evidence="1">
    <location>
        <begin position="80"/>
        <end position="102"/>
    </location>
</feature>
<evidence type="ECO:0000313" key="4">
    <source>
        <dbReference type="EMBL" id="TKS82745.1"/>
    </source>
</evidence>
<dbReference type="STRING" id="240159.A0A4U5V7Y3"/>
<feature type="compositionally biased region" description="Polar residues" evidence="1">
    <location>
        <begin position="60"/>
        <end position="72"/>
    </location>
</feature>
<feature type="compositionally biased region" description="Polar residues" evidence="1">
    <location>
        <begin position="103"/>
        <end position="114"/>
    </location>
</feature>
<gene>
    <name evidence="4" type="ORF">D9C73_016854</name>
</gene>
<keyword evidence="2" id="KW-0812">Transmembrane</keyword>
<organism evidence="4 5">
    <name type="scientific">Collichthys lucidus</name>
    <name type="common">Big head croaker</name>
    <name type="synonym">Sciaena lucida</name>
    <dbReference type="NCBI Taxonomy" id="240159"/>
    <lineage>
        <taxon>Eukaryota</taxon>
        <taxon>Metazoa</taxon>
        <taxon>Chordata</taxon>
        <taxon>Craniata</taxon>
        <taxon>Vertebrata</taxon>
        <taxon>Euteleostomi</taxon>
        <taxon>Actinopterygii</taxon>
        <taxon>Neopterygii</taxon>
        <taxon>Teleostei</taxon>
        <taxon>Neoteleostei</taxon>
        <taxon>Acanthomorphata</taxon>
        <taxon>Eupercaria</taxon>
        <taxon>Sciaenidae</taxon>
        <taxon>Collichthys</taxon>
    </lineage>
</organism>
<keyword evidence="2" id="KW-1133">Transmembrane helix</keyword>
<protein>
    <submittedName>
        <fullName evidence="4">Mucin-1</fullName>
    </submittedName>
</protein>
<reference evidence="4 5" key="1">
    <citation type="submission" date="2019-01" db="EMBL/GenBank/DDBJ databases">
        <title>Genome Assembly of Collichthys lucidus.</title>
        <authorList>
            <person name="Cai M."/>
            <person name="Xiao S."/>
        </authorList>
    </citation>
    <scope>NUCLEOTIDE SEQUENCE [LARGE SCALE GENOMIC DNA]</scope>
    <source>
        <strain evidence="4">JT15FE1705JMU</strain>
        <tissue evidence="4">Muscle</tissue>
    </source>
</reference>
<sequence length="210" mass="22580">MMGVCQPQLHLLPLPPPPVCRKMETLLALWIALTVTASASPEPNVATSSSPNSSEHHTTNHSLVTTATNTAHTVPVSPGNNTNTNSTSPTTTTSNDTMATRTVSPNKTGSSQSVAPPLASGSGVPGWGIALLVLAALVLLLLILLLIGLLVWCCCYRGRYKDFSPYDHLTHRDDIPLYTTHSHFEGPNGRPYEELDKPMKNRTGIYTVNQ</sequence>
<name>A0A4U5V7Y3_COLLU</name>
<feature type="signal peptide" evidence="3">
    <location>
        <begin position="1"/>
        <end position="39"/>
    </location>
</feature>
<feature type="region of interest" description="Disordered" evidence="1">
    <location>
        <begin position="40"/>
        <end position="117"/>
    </location>
</feature>
<proteinExistence type="predicted"/>
<dbReference type="Proteomes" id="UP000298787">
    <property type="component" value="Chromosome 14"/>
</dbReference>
<feature type="compositionally biased region" description="Polar residues" evidence="1">
    <location>
        <begin position="40"/>
        <end position="53"/>
    </location>
</feature>
<feature type="transmembrane region" description="Helical" evidence="2">
    <location>
        <begin position="127"/>
        <end position="152"/>
    </location>
</feature>
<keyword evidence="3" id="KW-0732">Signal</keyword>
<dbReference type="EMBL" id="CM014091">
    <property type="protein sequence ID" value="TKS82745.1"/>
    <property type="molecule type" value="Genomic_DNA"/>
</dbReference>
<evidence type="ECO:0000256" key="2">
    <source>
        <dbReference type="SAM" id="Phobius"/>
    </source>
</evidence>
<feature type="chain" id="PRO_5020554596" evidence="3">
    <location>
        <begin position="40"/>
        <end position="210"/>
    </location>
</feature>
<keyword evidence="5" id="KW-1185">Reference proteome</keyword>
<evidence type="ECO:0000313" key="5">
    <source>
        <dbReference type="Proteomes" id="UP000298787"/>
    </source>
</evidence>
<dbReference type="AlphaFoldDB" id="A0A4U5V7Y3"/>